<sequence>MINRSITLQNLDLEIKPLTFGIESDHALNEYVSSIEGSIRRDLENALPIDPRWDNENLFSKIDQKIPLISTSHLDQQSSFFSLSIILH</sequence>
<feature type="non-terminal residue" evidence="1">
    <location>
        <position position="88"/>
    </location>
</feature>
<reference evidence="1" key="1">
    <citation type="journal article" date="2014" name="Front. Microbiol.">
        <title>High frequency of phylogenetically diverse reductive dehalogenase-homologous genes in deep subseafloor sedimentary metagenomes.</title>
        <authorList>
            <person name="Kawai M."/>
            <person name="Futagami T."/>
            <person name="Toyoda A."/>
            <person name="Takaki Y."/>
            <person name="Nishi S."/>
            <person name="Hori S."/>
            <person name="Arai W."/>
            <person name="Tsubouchi T."/>
            <person name="Morono Y."/>
            <person name="Uchiyama I."/>
            <person name="Ito T."/>
            <person name="Fujiyama A."/>
            <person name="Inagaki F."/>
            <person name="Takami H."/>
        </authorList>
    </citation>
    <scope>NUCLEOTIDE SEQUENCE</scope>
    <source>
        <strain evidence="1">Expedition CK06-06</strain>
    </source>
</reference>
<proteinExistence type="predicted"/>
<protein>
    <submittedName>
        <fullName evidence="1">Uncharacterized protein</fullName>
    </submittedName>
</protein>
<dbReference type="AlphaFoldDB" id="X1U3V1"/>
<organism evidence="1">
    <name type="scientific">marine sediment metagenome</name>
    <dbReference type="NCBI Taxonomy" id="412755"/>
    <lineage>
        <taxon>unclassified sequences</taxon>
        <taxon>metagenomes</taxon>
        <taxon>ecological metagenomes</taxon>
    </lineage>
</organism>
<name>X1U3V1_9ZZZZ</name>
<dbReference type="EMBL" id="BARW01028379">
    <property type="protein sequence ID" value="GAJ12263.1"/>
    <property type="molecule type" value="Genomic_DNA"/>
</dbReference>
<gene>
    <name evidence="1" type="ORF">S12H4_45829</name>
</gene>
<evidence type="ECO:0000313" key="1">
    <source>
        <dbReference type="EMBL" id="GAJ12263.1"/>
    </source>
</evidence>
<comment type="caution">
    <text evidence="1">The sequence shown here is derived from an EMBL/GenBank/DDBJ whole genome shotgun (WGS) entry which is preliminary data.</text>
</comment>
<accession>X1U3V1</accession>